<dbReference type="AlphaFoldDB" id="A0AAW4VXC1"/>
<evidence type="ECO:0000256" key="5">
    <source>
        <dbReference type="ARBA" id="ARBA00022692"/>
    </source>
</evidence>
<keyword evidence="7 13" id="KW-1133">Transmembrane helix</keyword>
<evidence type="ECO:0000256" key="4">
    <source>
        <dbReference type="ARBA" id="ARBA00022679"/>
    </source>
</evidence>
<dbReference type="InterPro" id="IPR001736">
    <property type="entry name" value="PLipase_D/transphosphatidylase"/>
</dbReference>
<proteinExistence type="predicted"/>
<keyword evidence="8" id="KW-0443">Lipid metabolism</keyword>
<dbReference type="Proteomes" id="UP001298753">
    <property type="component" value="Unassembled WGS sequence"/>
</dbReference>
<keyword evidence="9 13" id="KW-0472">Membrane</keyword>
<dbReference type="SMART" id="SM00155">
    <property type="entry name" value="PLDc"/>
    <property type="match status" value="2"/>
</dbReference>
<keyword evidence="4" id="KW-0808">Transferase</keyword>
<evidence type="ECO:0000256" key="2">
    <source>
        <dbReference type="ARBA" id="ARBA00022475"/>
    </source>
</evidence>
<keyword evidence="11" id="KW-1208">Phospholipid metabolism</keyword>
<dbReference type="GO" id="GO:0005886">
    <property type="term" value="C:plasma membrane"/>
    <property type="evidence" value="ECO:0007669"/>
    <property type="project" value="UniProtKB-SubCell"/>
</dbReference>
<keyword evidence="16" id="KW-1185">Reference proteome</keyword>
<comment type="subcellular location">
    <subcellularLocation>
        <location evidence="1">Cell membrane</location>
        <topology evidence="1">Multi-pass membrane protein</topology>
    </subcellularLocation>
</comment>
<dbReference type="EMBL" id="JAJEPX010000036">
    <property type="protein sequence ID" value="MCC2177500.1"/>
    <property type="molecule type" value="Genomic_DNA"/>
</dbReference>
<dbReference type="Gene3D" id="3.30.870.10">
    <property type="entry name" value="Endonuclease Chain A"/>
    <property type="match status" value="2"/>
</dbReference>
<feature type="domain" description="PLD phosphodiesterase" evidence="14">
    <location>
        <begin position="422"/>
        <end position="449"/>
    </location>
</feature>
<keyword evidence="10" id="KW-0594">Phospholipid biosynthesis</keyword>
<evidence type="ECO:0000256" key="1">
    <source>
        <dbReference type="ARBA" id="ARBA00004651"/>
    </source>
</evidence>
<dbReference type="Pfam" id="PF13091">
    <property type="entry name" value="PLDc_2"/>
    <property type="match status" value="2"/>
</dbReference>
<evidence type="ECO:0000256" key="8">
    <source>
        <dbReference type="ARBA" id="ARBA00023098"/>
    </source>
</evidence>
<organism evidence="15 16">
    <name type="scientific">Agathobaculum butyriciproducens</name>
    <dbReference type="NCBI Taxonomy" id="1628085"/>
    <lineage>
        <taxon>Bacteria</taxon>
        <taxon>Bacillati</taxon>
        <taxon>Bacillota</taxon>
        <taxon>Clostridia</taxon>
        <taxon>Eubacteriales</taxon>
        <taxon>Butyricicoccaceae</taxon>
        <taxon>Agathobaculum</taxon>
    </lineage>
</organism>
<evidence type="ECO:0000256" key="7">
    <source>
        <dbReference type="ARBA" id="ARBA00022989"/>
    </source>
</evidence>
<dbReference type="GO" id="GO:0008808">
    <property type="term" value="F:cardiolipin synthase activity"/>
    <property type="evidence" value="ECO:0007669"/>
    <property type="project" value="UniProtKB-UniRule"/>
</dbReference>
<evidence type="ECO:0000256" key="3">
    <source>
        <dbReference type="ARBA" id="ARBA00022516"/>
    </source>
</evidence>
<evidence type="ECO:0000259" key="14">
    <source>
        <dbReference type="PROSITE" id="PS50035"/>
    </source>
</evidence>
<keyword evidence="3" id="KW-0444">Lipid biosynthesis</keyword>
<dbReference type="InterPro" id="IPR027379">
    <property type="entry name" value="CLS_N"/>
</dbReference>
<dbReference type="PANTHER" id="PTHR21248:SF22">
    <property type="entry name" value="PHOSPHOLIPASE D"/>
    <property type="match status" value="1"/>
</dbReference>
<dbReference type="NCBIfam" id="TIGR04265">
    <property type="entry name" value="bac_cardiolipin"/>
    <property type="match status" value="1"/>
</dbReference>
<evidence type="ECO:0000256" key="9">
    <source>
        <dbReference type="ARBA" id="ARBA00023136"/>
    </source>
</evidence>
<evidence type="ECO:0000313" key="15">
    <source>
        <dbReference type="EMBL" id="MCC2177500.1"/>
    </source>
</evidence>
<comment type="caution">
    <text evidence="15">The sequence shown here is derived from an EMBL/GenBank/DDBJ whole genome shotgun (WGS) entry which is preliminary data.</text>
</comment>
<accession>A0AAW4VXC1</accession>
<feature type="domain" description="PLD phosphodiesterase" evidence="14">
    <location>
        <begin position="245"/>
        <end position="272"/>
    </location>
</feature>
<dbReference type="GeneID" id="98661493"/>
<evidence type="ECO:0000256" key="11">
    <source>
        <dbReference type="ARBA" id="ARBA00023264"/>
    </source>
</evidence>
<keyword evidence="6" id="KW-0677">Repeat</keyword>
<evidence type="ECO:0000256" key="6">
    <source>
        <dbReference type="ARBA" id="ARBA00022737"/>
    </source>
</evidence>
<dbReference type="GO" id="GO:0032049">
    <property type="term" value="P:cardiolipin biosynthetic process"/>
    <property type="evidence" value="ECO:0007669"/>
    <property type="project" value="UniProtKB-UniRule"/>
</dbReference>
<dbReference type="CDD" id="cd09154">
    <property type="entry name" value="PLDc_SMU_988_like_1"/>
    <property type="match status" value="1"/>
</dbReference>
<evidence type="ECO:0000256" key="12">
    <source>
        <dbReference type="NCBIfam" id="TIGR04265"/>
    </source>
</evidence>
<evidence type="ECO:0000256" key="10">
    <source>
        <dbReference type="ARBA" id="ARBA00023209"/>
    </source>
</evidence>
<feature type="transmembrane region" description="Helical" evidence="13">
    <location>
        <begin position="41"/>
        <end position="58"/>
    </location>
</feature>
<dbReference type="EC" id="2.7.8.-" evidence="12"/>
<evidence type="ECO:0000313" key="16">
    <source>
        <dbReference type="Proteomes" id="UP001298753"/>
    </source>
</evidence>
<feature type="transmembrane region" description="Helical" evidence="13">
    <location>
        <begin position="15"/>
        <end position="35"/>
    </location>
</feature>
<dbReference type="SUPFAM" id="SSF56024">
    <property type="entry name" value="Phospholipase D/nuclease"/>
    <property type="match status" value="2"/>
</dbReference>
<keyword evidence="2" id="KW-1003">Cell membrane</keyword>
<gene>
    <name evidence="15" type="primary">cls</name>
    <name evidence="15" type="ORF">LKD22_10255</name>
</gene>
<dbReference type="InterPro" id="IPR025202">
    <property type="entry name" value="PLD-like_dom"/>
</dbReference>
<dbReference type="RefSeq" id="WP_227601028.1">
    <property type="nucleotide sequence ID" value="NZ_JAJEPX010000036.1"/>
</dbReference>
<dbReference type="PROSITE" id="PS50035">
    <property type="entry name" value="PLD"/>
    <property type="match status" value="2"/>
</dbReference>
<keyword evidence="5 13" id="KW-0812">Transmembrane</keyword>
<dbReference type="InterPro" id="IPR022924">
    <property type="entry name" value="Cardiolipin_synthase"/>
</dbReference>
<dbReference type="Pfam" id="PF13396">
    <property type="entry name" value="PLDc_N"/>
    <property type="match status" value="1"/>
</dbReference>
<feature type="transmembrane region" description="Helical" evidence="13">
    <location>
        <begin position="70"/>
        <end position="88"/>
    </location>
</feature>
<evidence type="ECO:0000256" key="13">
    <source>
        <dbReference type="SAM" id="Phobius"/>
    </source>
</evidence>
<sequence length="509" mass="59016">MMRRKVGKLLGDRRVVGGFLLLIQLAIVMFGVSWASTEYHWLTPALTVLSVIIVIWLVRKYDNPMYKITWMLVIVLLPLFGGLFYLFWGNTPLNRARTQHQYEPKPPDFTDYMRTPATKELIEQHPRHAARARYIETLDGMPVWTNTETKYFRIGEEMFDSMCKELRRAQKFIFLEYFIIEEGIMWDTILDILREKAAAGLDVRVLYDDVGSICTLPKNYDRYLMSLGIHAVRFNRFIPTLNTYLNYRNHRKMTIIDGNVGYMGGINLADEYINKKVRFGCWKDTGIMLRGEGTANMTALFLQMWEYVTGEDMPPLENYLPTAKLPADGYVQPFADSPLDDINIGESTYLQIIHNARKYVYITTPYLVLDNEMITALTIAAQSGVDVRILTPGIPDKKLVYMITRSYYQQLHRAGVKIYEYRPGFLHAKTIVSDDDTAVVGTINMDFRSFFLHFECATCFYNSSVVATVKQDIMETINVSRRIDDEWLRRVPWIRSIMASVLRLFAPLL</sequence>
<name>A0AAW4VXC1_9FIRM</name>
<dbReference type="CDD" id="cd09160">
    <property type="entry name" value="PLDc_SMU_988_like_2"/>
    <property type="match status" value="1"/>
</dbReference>
<protein>
    <recommendedName>
        <fullName evidence="12">Cardiolipin synthase</fullName>
        <ecNumber evidence="12">2.7.8.-</ecNumber>
    </recommendedName>
</protein>
<reference evidence="15 16" key="1">
    <citation type="submission" date="2021-10" db="EMBL/GenBank/DDBJ databases">
        <title>Anaerobic single-cell dispensing facilitates the cultivation of human gut bacteria.</title>
        <authorList>
            <person name="Afrizal A."/>
        </authorList>
    </citation>
    <scope>NUCLEOTIDE SEQUENCE [LARGE SCALE GENOMIC DNA]</scope>
    <source>
        <strain evidence="15 16">CLA-AA-H270</strain>
    </source>
</reference>
<dbReference type="PANTHER" id="PTHR21248">
    <property type="entry name" value="CARDIOLIPIN SYNTHASE"/>
    <property type="match status" value="1"/>
</dbReference>